<dbReference type="Pfam" id="PF13473">
    <property type="entry name" value="Cupredoxin_1"/>
    <property type="match status" value="1"/>
</dbReference>
<dbReference type="GO" id="GO:0009055">
    <property type="term" value="F:electron transfer activity"/>
    <property type="evidence" value="ECO:0007669"/>
    <property type="project" value="InterPro"/>
</dbReference>
<dbReference type="InterPro" id="IPR052721">
    <property type="entry name" value="ET_Amicyanin"/>
</dbReference>
<name>A0A918F5D6_9DEIO</name>
<dbReference type="PRINTS" id="PR00155">
    <property type="entry name" value="AMICYANIN"/>
</dbReference>
<evidence type="ECO:0000256" key="3">
    <source>
        <dbReference type="ARBA" id="ARBA00022448"/>
    </source>
</evidence>
<dbReference type="EMBL" id="BMQL01000011">
    <property type="protein sequence ID" value="GGR09455.1"/>
    <property type="molecule type" value="Genomic_DNA"/>
</dbReference>
<accession>A0A918F5D6</accession>
<reference evidence="9" key="1">
    <citation type="journal article" date="2014" name="Int. J. Syst. Evol. Microbiol.">
        <title>Complete genome sequence of Corynebacterium casei LMG S-19264T (=DSM 44701T), isolated from a smear-ripened cheese.</title>
        <authorList>
            <consortium name="US DOE Joint Genome Institute (JGI-PGF)"/>
            <person name="Walter F."/>
            <person name="Albersmeier A."/>
            <person name="Kalinowski J."/>
            <person name="Ruckert C."/>
        </authorList>
    </citation>
    <scope>NUCLEOTIDE SEQUENCE</scope>
    <source>
        <strain evidence="9">JCM 31311</strain>
    </source>
</reference>
<feature type="binding site" evidence="6">
    <location>
        <position position="235"/>
    </location>
    <ligand>
        <name>Cu cation</name>
        <dbReference type="ChEBI" id="CHEBI:23378"/>
    </ligand>
</feature>
<evidence type="ECO:0000256" key="5">
    <source>
        <dbReference type="ARBA" id="ARBA00022982"/>
    </source>
</evidence>
<feature type="signal peptide" evidence="7">
    <location>
        <begin position="1"/>
        <end position="24"/>
    </location>
</feature>
<dbReference type="Proteomes" id="UP000603865">
    <property type="component" value="Unassembled WGS sequence"/>
</dbReference>
<evidence type="ECO:0000256" key="6">
    <source>
        <dbReference type="PIRSR" id="PIRSR602386-1"/>
    </source>
</evidence>
<gene>
    <name evidence="9" type="ORF">GCM10008957_22730</name>
</gene>
<feature type="binding site" evidence="6">
    <location>
        <position position="238"/>
    </location>
    <ligand>
        <name>Cu cation</name>
        <dbReference type="ChEBI" id="CHEBI:23378"/>
    </ligand>
</feature>
<evidence type="ECO:0000256" key="7">
    <source>
        <dbReference type="SAM" id="SignalP"/>
    </source>
</evidence>
<dbReference type="GO" id="GO:0006801">
    <property type="term" value="P:superoxide metabolic process"/>
    <property type="evidence" value="ECO:0007669"/>
    <property type="project" value="InterPro"/>
</dbReference>
<dbReference type="InterPro" id="IPR008972">
    <property type="entry name" value="Cupredoxin"/>
</dbReference>
<dbReference type="InterPro" id="IPR002386">
    <property type="entry name" value="Amicyanin/Pseudoazurin"/>
</dbReference>
<keyword evidence="6" id="KW-0186">Copper</keyword>
<proteinExistence type="inferred from homology"/>
<protein>
    <recommendedName>
        <fullName evidence="8">EfeO-type cupredoxin-like domain-containing protein</fullName>
    </recommendedName>
</protein>
<dbReference type="InterPro" id="IPR036423">
    <property type="entry name" value="SOD-like_Cu/Zn_dom_sf"/>
</dbReference>
<evidence type="ECO:0000313" key="9">
    <source>
        <dbReference type="EMBL" id="GGR09455.1"/>
    </source>
</evidence>
<dbReference type="RefSeq" id="WP_189090430.1">
    <property type="nucleotide sequence ID" value="NZ_BMQL01000011.1"/>
</dbReference>
<dbReference type="GO" id="GO:0042597">
    <property type="term" value="C:periplasmic space"/>
    <property type="evidence" value="ECO:0007669"/>
    <property type="project" value="UniProtKB-SubCell"/>
</dbReference>
<comment type="caution">
    <text evidence="9">The sequence shown here is derived from an EMBL/GenBank/DDBJ whole genome shotgun (WGS) entry which is preliminary data.</text>
</comment>
<keyword evidence="6" id="KW-0479">Metal-binding</keyword>
<feature type="domain" description="EfeO-type cupredoxin-like" evidence="8">
    <location>
        <begin position="154"/>
        <end position="244"/>
    </location>
</feature>
<dbReference type="PANTHER" id="PTHR36507:SF1">
    <property type="entry name" value="BLL1555 PROTEIN"/>
    <property type="match status" value="1"/>
</dbReference>
<comment type="similarity">
    <text evidence="2">Belongs to the Cu-Zn superoxide dismutase family.</text>
</comment>
<feature type="binding site" evidence="6">
    <location>
        <position position="232"/>
    </location>
    <ligand>
        <name>Cu cation</name>
        <dbReference type="ChEBI" id="CHEBI:23378"/>
    </ligand>
</feature>
<feature type="binding site" evidence="6">
    <location>
        <position position="197"/>
    </location>
    <ligand>
        <name>Cu cation</name>
        <dbReference type="ChEBI" id="CHEBI:23378"/>
    </ligand>
</feature>
<keyword evidence="7" id="KW-0732">Signal</keyword>
<dbReference type="InterPro" id="IPR028096">
    <property type="entry name" value="EfeO_Cupredoxin"/>
</dbReference>
<sequence length="247" mass="25733">MSRFLRLSSVLASALLLSSAGAVATPTMSFPFKLQGTPISSASGQLTVRTLSPTSSVSVLTLRGLTPSTPYVAHYHALGAASSDPCASSGPITLGFPPFKTNAQGQATVLLRADPARISGTLGAYVNVHTAANLAVVPLCASVLKTERAQTAQSTTTAASTALQQTVKIGDNLFMPAALTVVAGTTVTWIHTGKVTHNVLSVDLPGIRSADLHPGERYSYTFKTPGTFTYYCSYHEGMSATITVTNR</sequence>
<keyword evidence="10" id="KW-1185">Reference proteome</keyword>
<evidence type="ECO:0000259" key="8">
    <source>
        <dbReference type="Pfam" id="PF13473"/>
    </source>
</evidence>
<keyword evidence="3" id="KW-0813">Transport</keyword>
<evidence type="ECO:0000256" key="4">
    <source>
        <dbReference type="ARBA" id="ARBA00022764"/>
    </source>
</evidence>
<evidence type="ECO:0000256" key="2">
    <source>
        <dbReference type="ARBA" id="ARBA00010457"/>
    </source>
</evidence>
<dbReference type="PANTHER" id="PTHR36507">
    <property type="entry name" value="BLL1555 PROTEIN"/>
    <property type="match status" value="1"/>
</dbReference>
<reference evidence="9" key="2">
    <citation type="submission" date="2020-09" db="EMBL/GenBank/DDBJ databases">
        <authorList>
            <person name="Sun Q."/>
            <person name="Ohkuma M."/>
        </authorList>
    </citation>
    <scope>NUCLEOTIDE SEQUENCE</scope>
    <source>
        <strain evidence="9">JCM 31311</strain>
    </source>
</reference>
<evidence type="ECO:0000313" key="10">
    <source>
        <dbReference type="Proteomes" id="UP000603865"/>
    </source>
</evidence>
<dbReference type="AlphaFoldDB" id="A0A918F5D6"/>
<evidence type="ECO:0000256" key="1">
    <source>
        <dbReference type="ARBA" id="ARBA00004418"/>
    </source>
</evidence>
<organism evidence="9 10">
    <name type="scientific">Deinococcus ruber</name>
    <dbReference type="NCBI Taxonomy" id="1848197"/>
    <lineage>
        <taxon>Bacteria</taxon>
        <taxon>Thermotogati</taxon>
        <taxon>Deinococcota</taxon>
        <taxon>Deinococci</taxon>
        <taxon>Deinococcales</taxon>
        <taxon>Deinococcaceae</taxon>
        <taxon>Deinococcus</taxon>
    </lineage>
</organism>
<dbReference type="Gene3D" id="2.60.40.420">
    <property type="entry name" value="Cupredoxins - blue copper proteins"/>
    <property type="match status" value="1"/>
</dbReference>
<keyword evidence="4" id="KW-0574">Periplasm</keyword>
<feature type="chain" id="PRO_5037609959" description="EfeO-type cupredoxin-like domain-containing protein" evidence="7">
    <location>
        <begin position="25"/>
        <end position="247"/>
    </location>
</feature>
<dbReference type="GO" id="GO:0005507">
    <property type="term" value="F:copper ion binding"/>
    <property type="evidence" value="ECO:0007669"/>
    <property type="project" value="InterPro"/>
</dbReference>
<comment type="subcellular location">
    <subcellularLocation>
        <location evidence="1">Periplasm</location>
    </subcellularLocation>
</comment>
<dbReference type="SUPFAM" id="SSF49503">
    <property type="entry name" value="Cupredoxins"/>
    <property type="match status" value="1"/>
</dbReference>
<keyword evidence="5" id="KW-0249">Electron transport</keyword>
<comment type="cofactor">
    <cofactor evidence="6">
        <name>Cu cation</name>
        <dbReference type="ChEBI" id="CHEBI:23378"/>
    </cofactor>
    <text evidence="6">Binds 1 copper ion per subunit.</text>
</comment>
<dbReference type="SUPFAM" id="SSF49329">
    <property type="entry name" value="Cu,Zn superoxide dismutase-like"/>
    <property type="match status" value="1"/>
</dbReference>